<proteinExistence type="predicted"/>
<protein>
    <submittedName>
        <fullName evidence="1">Uncharacterized protein</fullName>
    </submittedName>
</protein>
<name>A0A1H4RWJ8_9BACT</name>
<accession>A0A1H4RWJ8</accession>
<organism evidence="1 2">
    <name type="scientific">Terriglobus roseus</name>
    <dbReference type="NCBI Taxonomy" id="392734"/>
    <lineage>
        <taxon>Bacteria</taxon>
        <taxon>Pseudomonadati</taxon>
        <taxon>Acidobacteriota</taxon>
        <taxon>Terriglobia</taxon>
        <taxon>Terriglobales</taxon>
        <taxon>Acidobacteriaceae</taxon>
        <taxon>Terriglobus</taxon>
    </lineage>
</organism>
<reference evidence="1 2" key="1">
    <citation type="submission" date="2016-10" db="EMBL/GenBank/DDBJ databases">
        <authorList>
            <person name="de Groot N.N."/>
        </authorList>
    </citation>
    <scope>NUCLEOTIDE SEQUENCE [LARGE SCALE GENOMIC DNA]</scope>
    <source>
        <strain evidence="1 2">AB35.6</strain>
    </source>
</reference>
<dbReference type="AlphaFoldDB" id="A0A1H4RWJ8"/>
<evidence type="ECO:0000313" key="1">
    <source>
        <dbReference type="EMBL" id="SEC36305.1"/>
    </source>
</evidence>
<dbReference type="Proteomes" id="UP000182409">
    <property type="component" value="Unassembled WGS sequence"/>
</dbReference>
<dbReference type="EMBL" id="FNSD01000001">
    <property type="protein sequence ID" value="SEC36305.1"/>
    <property type="molecule type" value="Genomic_DNA"/>
</dbReference>
<evidence type="ECO:0000313" key="2">
    <source>
        <dbReference type="Proteomes" id="UP000182409"/>
    </source>
</evidence>
<gene>
    <name evidence="1" type="ORF">SAMN05443244_3276</name>
</gene>
<sequence>MVPNASKLHFSEEPAEMQIFQIHSNPWESQLVRYAGGDRHNGRRLKSDADLAL</sequence>